<protein>
    <submittedName>
        <fullName evidence="2">Uncharacterized protein</fullName>
    </submittedName>
</protein>
<keyword evidence="3" id="KW-1185">Reference proteome</keyword>
<keyword evidence="1" id="KW-0812">Transmembrane</keyword>
<accession>A0ABW1F3I5</accession>
<keyword evidence="1" id="KW-0472">Membrane</keyword>
<evidence type="ECO:0000256" key="1">
    <source>
        <dbReference type="SAM" id="Phobius"/>
    </source>
</evidence>
<gene>
    <name evidence="2" type="ORF">ACFP0N_26355</name>
</gene>
<dbReference type="RefSeq" id="WP_313763590.1">
    <property type="nucleotide sequence ID" value="NZ_BAAAVH010000113.1"/>
</dbReference>
<reference evidence="3" key="1">
    <citation type="journal article" date="2019" name="Int. J. Syst. Evol. Microbiol.">
        <title>The Global Catalogue of Microorganisms (GCM) 10K type strain sequencing project: providing services to taxonomists for standard genome sequencing and annotation.</title>
        <authorList>
            <consortium name="The Broad Institute Genomics Platform"/>
            <consortium name="The Broad Institute Genome Sequencing Center for Infectious Disease"/>
            <person name="Wu L."/>
            <person name="Ma J."/>
        </authorList>
    </citation>
    <scope>NUCLEOTIDE SEQUENCE [LARGE SCALE GENOMIC DNA]</scope>
    <source>
        <strain evidence="3">CGMCC 4.1469</strain>
    </source>
</reference>
<feature type="transmembrane region" description="Helical" evidence="1">
    <location>
        <begin position="33"/>
        <end position="51"/>
    </location>
</feature>
<evidence type="ECO:0000313" key="3">
    <source>
        <dbReference type="Proteomes" id="UP001596067"/>
    </source>
</evidence>
<comment type="caution">
    <text evidence="2">The sequence shown here is derived from an EMBL/GenBank/DDBJ whole genome shotgun (WGS) entry which is preliminary data.</text>
</comment>
<sequence length="52" mass="5732">MPPYQLGPLLWPLAVLLLLILTPKRVGQAVARLLRILGLAIAVLLLLPYLFS</sequence>
<dbReference type="EMBL" id="JBHSOD010000041">
    <property type="protein sequence ID" value="MFC5888494.1"/>
    <property type="molecule type" value="Genomic_DNA"/>
</dbReference>
<feature type="transmembrane region" description="Helical" evidence="1">
    <location>
        <begin position="6"/>
        <end position="21"/>
    </location>
</feature>
<keyword evidence="1" id="KW-1133">Transmembrane helix</keyword>
<dbReference type="Proteomes" id="UP001596067">
    <property type="component" value="Unassembled WGS sequence"/>
</dbReference>
<proteinExistence type="predicted"/>
<name>A0ABW1F3I5_9ACTN</name>
<organism evidence="2 3">
    <name type="scientific">Kitasatospora aburaviensis</name>
    <dbReference type="NCBI Taxonomy" id="67265"/>
    <lineage>
        <taxon>Bacteria</taxon>
        <taxon>Bacillati</taxon>
        <taxon>Actinomycetota</taxon>
        <taxon>Actinomycetes</taxon>
        <taxon>Kitasatosporales</taxon>
        <taxon>Streptomycetaceae</taxon>
        <taxon>Kitasatospora</taxon>
    </lineage>
</organism>
<evidence type="ECO:0000313" key="2">
    <source>
        <dbReference type="EMBL" id="MFC5888494.1"/>
    </source>
</evidence>